<evidence type="ECO:0000256" key="3">
    <source>
        <dbReference type="ARBA" id="ARBA00022527"/>
    </source>
</evidence>
<evidence type="ECO:0000256" key="10">
    <source>
        <dbReference type="ARBA" id="ARBA00023170"/>
    </source>
</evidence>
<evidence type="ECO:0000256" key="13">
    <source>
        <dbReference type="ARBA" id="ARBA00048679"/>
    </source>
</evidence>
<evidence type="ECO:0000313" key="16">
    <source>
        <dbReference type="EMBL" id="AMM42905.1"/>
    </source>
</evidence>
<dbReference type="EC" id="2.7.11.1" evidence="2"/>
<keyword evidence="11" id="KW-0325">Glycoprotein</keyword>
<organism evidence="16">
    <name type="scientific">Vernicia fordii</name>
    <name type="common">Tung</name>
    <name type="synonym">Aleurites fordii</name>
    <dbReference type="NCBI Taxonomy" id="73154"/>
    <lineage>
        <taxon>Eukaryota</taxon>
        <taxon>Viridiplantae</taxon>
        <taxon>Streptophyta</taxon>
        <taxon>Embryophyta</taxon>
        <taxon>Tracheophyta</taxon>
        <taxon>Spermatophyta</taxon>
        <taxon>Magnoliopsida</taxon>
        <taxon>eudicotyledons</taxon>
        <taxon>Gunneridae</taxon>
        <taxon>Pentapetalae</taxon>
        <taxon>rosids</taxon>
        <taxon>fabids</taxon>
        <taxon>Malpighiales</taxon>
        <taxon>Euphorbiaceae</taxon>
        <taxon>Crotonoideae</taxon>
        <taxon>Aleuritideae</taxon>
        <taxon>Vernicia</taxon>
    </lineage>
</organism>
<dbReference type="Gene3D" id="1.10.510.10">
    <property type="entry name" value="Transferase(Phosphotransferase) domain 1"/>
    <property type="match status" value="1"/>
</dbReference>
<feature type="domain" description="Protein kinase" evidence="15">
    <location>
        <begin position="353"/>
        <end position="640"/>
    </location>
</feature>
<keyword evidence="9" id="KW-0067">ATP-binding</keyword>
<evidence type="ECO:0000256" key="7">
    <source>
        <dbReference type="ARBA" id="ARBA00022741"/>
    </source>
</evidence>
<protein>
    <recommendedName>
        <fullName evidence="2">non-specific serine/threonine protein kinase</fullName>
        <ecNumber evidence="2">2.7.11.1</ecNumber>
    </recommendedName>
</protein>
<feature type="transmembrane region" description="Helical" evidence="14">
    <location>
        <begin position="290"/>
        <end position="314"/>
    </location>
</feature>
<evidence type="ECO:0000259" key="15">
    <source>
        <dbReference type="PROSITE" id="PS50011"/>
    </source>
</evidence>
<comment type="catalytic activity">
    <reaction evidence="12">
        <text>L-threonyl-[protein] + ATP = O-phospho-L-threonyl-[protein] + ADP + H(+)</text>
        <dbReference type="Rhea" id="RHEA:46608"/>
        <dbReference type="Rhea" id="RHEA-COMP:11060"/>
        <dbReference type="Rhea" id="RHEA-COMP:11605"/>
        <dbReference type="ChEBI" id="CHEBI:15378"/>
        <dbReference type="ChEBI" id="CHEBI:30013"/>
        <dbReference type="ChEBI" id="CHEBI:30616"/>
        <dbReference type="ChEBI" id="CHEBI:61977"/>
        <dbReference type="ChEBI" id="CHEBI:456216"/>
        <dbReference type="EC" id="2.7.11.1"/>
    </reaction>
</comment>
<evidence type="ECO:0000256" key="5">
    <source>
        <dbReference type="ARBA" id="ARBA00022679"/>
    </source>
</evidence>
<dbReference type="PANTHER" id="PTHR48006:SF48">
    <property type="entry name" value="PROTEIN KINASE DOMAIN-CONTAINING PROTEIN"/>
    <property type="match status" value="1"/>
</dbReference>
<dbReference type="Gene3D" id="2.60.120.430">
    <property type="entry name" value="Galactose-binding lectin"/>
    <property type="match status" value="1"/>
</dbReference>
<evidence type="ECO:0000256" key="9">
    <source>
        <dbReference type="ARBA" id="ARBA00022840"/>
    </source>
</evidence>
<dbReference type="Gene3D" id="3.30.200.20">
    <property type="entry name" value="Phosphorylase Kinase, domain 1"/>
    <property type="match status" value="1"/>
</dbReference>
<evidence type="ECO:0000256" key="12">
    <source>
        <dbReference type="ARBA" id="ARBA00047899"/>
    </source>
</evidence>
<keyword evidence="8" id="KW-0418">Kinase</keyword>
<keyword evidence="10" id="KW-0675">Receptor</keyword>
<dbReference type="PANTHER" id="PTHR48006">
    <property type="entry name" value="LEUCINE-RICH REPEAT-CONTAINING PROTEIN DDB_G0281931-RELATED"/>
    <property type="match status" value="1"/>
</dbReference>
<sequence>MLNGTFPSWITEKQDLHEDPIIGDLSLNSFTKVPPVHHESGTVSNSQNTIIIEPTRKYLSQTGKDCHKKYRSLSINCGGEEVKFGKQNYENDTASSYFYQSPQGNWAYSLSGDYYSPNTQESEAYSFSGDYNLPTINASDYIKNLTCGVSVPEAQLYVNARAAPVSLTYYAFCLHQGKYNVKLMFAETSFAKREDYSELGKRVFDVYIQDERVLQDFKIKEEAGGANKELMKSFPTTVTDNKPLTIDFLWTGKGTLYNPPSLNYFDTSGIFVQSGPLISAISITPAPKKLSAWVIAVIVVACVLSLLILLAFMWRMGWIGERELRKARIELETQDGKKSFTVKEIIDATGNFSPRKKIGKDGRFGIIYKAELSNLTVAVKKLFPQSKAVAQIGTEVYAKTFKLEHDNLVQLLATYSRKDLHLLIYEYMGYGSLEKALFDPKSSIQLSWEDRYSICLQIAQGLEYLHAKNPPIIHRNIKASNVLLDETCKAKISDFGLAKLYEEDDPFRFIEESGTRMYMAPEYATRKAVTMGIDVYSFGVLLLEIISGIKNDENLSEHHDQTIFLLEKVANLHVMVKDAKLQYKKVKYAELVDKKISNLNYSKEEVVTIVDLAMLCTDQMVSLRPTISDVTSVLKGEKTVEDVSKNKVKDTSSA</sequence>
<keyword evidence="14" id="KW-1133">Transmembrane helix</keyword>
<evidence type="ECO:0000256" key="8">
    <source>
        <dbReference type="ARBA" id="ARBA00022777"/>
    </source>
</evidence>
<dbReference type="Pfam" id="PF11721">
    <property type="entry name" value="Malectin"/>
    <property type="match status" value="1"/>
</dbReference>
<keyword evidence="4" id="KW-0597">Phosphoprotein</keyword>
<keyword evidence="14" id="KW-0812">Transmembrane</keyword>
<reference evidence="16" key="1">
    <citation type="journal article" date="2015" name="Int J Genomics">
        <title>Genome-Wide Identification and Characterization of the LRR-RLK Gene Family in Two Vernicia Species.</title>
        <authorList>
            <person name="Zhu H."/>
            <person name="Wang Y."/>
            <person name="Yin H."/>
            <person name="Gao M."/>
            <person name="Zhang Q."/>
            <person name="Chen Y."/>
        </authorList>
    </citation>
    <scope>NUCLEOTIDE SEQUENCE</scope>
</reference>
<keyword evidence="5" id="KW-0808">Transferase</keyword>
<evidence type="ECO:0000256" key="6">
    <source>
        <dbReference type="ARBA" id="ARBA00022729"/>
    </source>
</evidence>
<dbReference type="InterPro" id="IPR011009">
    <property type="entry name" value="Kinase-like_dom_sf"/>
</dbReference>
<dbReference type="InterPro" id="IPR051824">
    <property type="entry name" value="LRR_Rcpt-Like_S/T_Kinase"/>
</dbReference>
<dbReference type="AlphaFoldDB" id="A0A127AUQ3"/>
<keyword evidence="14" id="KW-0472">Membrane</keyword>
<dbReference type="InterPro" id="IPR021720">
    <property type="entry name" value="Malectin_dom"/>
</dbReference>
<name>A0A127AUQ3_VERFO</name>
<dbReference type="FunFam" id="1.10.510.10:FF:001023">
    <property type="entry name" value="Os07g0541700 protein"/>
    <property type="match status" value="1"/>
</dbReference>
<dbReference type="GO" id="GO:0016020">
    <property type="term" value="C:membrane"/>
    <property type="evidence" value="ECO:0007669"/>
    <property type="project" value="UniProtKB-SubCell"/>
</dbReference>
<keyword evidence="7" id="KW-0547">Nucleotide-binding</keyword>
<dbReference type="Pfam" id="PF07714">
    <property type="entry name" value="PK_Tyr_Ser-Thr"/>
    <property type="match status" value="1"/>
</dbReference>
<evidence type="ECO:0000256" key="4">
    <source>
        <dbReference type="ARBA" id="ARBA00022553"/>
    </source>
</evidence>
<dbReference type="GO" id="GO:0005524">
    <property type="term" value="F:ATP binding"/>
    <property type="evidence" value="ECO:0007669"/>
    <property type="project" value="UniProtKB-KW"/>
</dbReference>
<proteinExistence type="evidence at transcript level"/>
<dbReference type="EMBL" id="KT805653">
    <property type="protein sequence ID" value="AMM42905.1"/>
    <property type="molecule type" value="mRNA"/>
</dbReference>
<dbReference type="InterPro" id="IPR001245">
    <property type="entry name" value="Ser-Thr/Tyr_kinase_cat_dom"/>
</dbReference>
<comment type="catalytic activity">
    <reaction evidence="13">
        <text>L-seryl-[protein] + ATP = O-phospho-L-seryl-[protein] + ADP + H(+)</text>
        <dbReference type="Rhea" id="RHEA:17989"/>
        <dbReference type="Rhea" id="RHEA-COMP:9863"/>
        <dbReference type="Rhea" id="RHEA-COMP:11604"/>
        <dbReference type="ChEBI" id="CHEBI:15378"/>
        <dbReference type="ChEBI" id="CHEBI:29999"/>
        <dbReference type="ChEBI" id="CHEBI:30616"/>
        <dbReference type="ChEBI" id="CHEBI:83421"/>
        <dbReference type="ChEBI" id="CHEBI:456216"/>
        <dbReference type="EC" id="2.7.11.1"/>
    </reaction>
</comment>
<dbReference type="InterPro" id="IPR000719">
    <property type="entry name" value="Prot_kinase_dom"/>
</dbReference>
<dbReference type="PROSITE" id="PS50011">
    <property type="entry name" value="PROTEIN_KINASE_DOM"/>
    <property type="match status" value="1"/>
</dbReference>
<evidence type="ECO:0000256" key="14">
    <source>
        <dbReference type="SAM" id="Phobius"/>
    </source>
</evidence>
<dbReference type="SUPFAM" id="SSF56112">
    <property type="entry name" value="Protein kinase-like (PK-like)"/>
    <property type="match status" value="1"/>
</dbReference>
<keyword evidence="6" id="KW-0732">Signal</keyword>
<keyword evidence="3" id="KW-0723">Serine/threonine-protein kinase</keyword>
<comment type="subcellular location">
    <subcellularLocation>
        <location evidence="1">Membrane</location>
        <topology evidence="1">Single-pass type I membrane protein</topology>
    </subcellularLocation>
</comment>
<evidence type="ECO:0000256" key="11">
    <source>
        <dbReference type="ARBA" id="ARBA00023180"/>
    </source>
</evidence>
<accession>A0A127AUQ3</accession>
<dbReference type="GO" id="GO:0004674">
    <property type="term" value="F:protein serine/threonine kinase activity"/>
    <property type="evidence" value="ECO:0007669"/>
    <property type="project" value="UniProtKB-KW"/>
</dbReference>
<evidence type="ECO:0000256" key="1">
    <source>
        <dbReference type="ARBA" id="ARBA00004479"/>
    </source>
</evidence>
<evidence type="ECO:0000256" key="2">
    <source>
        <dbReference type="ARBA" id="ARBA00012513"/>
    </source>
</evidence>